<evidence type="ECO:0000313" key="10">
    <source>
        <dbReference type="EMBL" id="ODV90244.1"/>
    </source>
</evidence>
<evidence type="ECO:0000256" key="1">
    <source>
        <dbReference type="ARBA" id="ARBA00004141"/>
    </source>
</evidence>
<gene>
    <name evidence="10" type="ORF">CANCADRAFT_103965</name>
</gene>
<evidence type="ECO:0000256" key="8">
    <source>
        <dbReference type="SAM" id="Phobius"/>
    </source>
</evidence>
<evidence type="ECO:0000256" key="7">
    <source>
        <dbReference type="RuleBase" id="RU003346"/>
    </source>
</evidence>
<dbReference type="EMBL" id="KV453842">
    <property type="protein sequence ID" value="ODV90244.1"/>
    <property type="molecule type" value="Genomic_DNA"/>
</dbReference>
<dbReference type="PRINTS" id="PR00171">
    <property type="entry name" value="SUGRTRNSPORT"/>
</dbReference>
<dbReference type="NCBIfam" id="TIGR00879">
    <property type="entry name" value="SP"/>
    <property type="match status" value="1"/>
</dbReference>
<dbReference type="PROSITE" id="PS00217">
    <property type="entry name" value="SUGAR_TRANSPORT_2"/>
    <property type="match status" value="1"/>
</dbReference>
<feature type="transmembrane region" description="Helical" evidence="8">
    <location>
        <begin position="328"/>
        <end position="351"/>
    </location>
</feature>
<keyword evidence="4 8" id="KW-0812">Transmembrane</keyword>
<feature type="transmembrane region" description="Helical" evidence="8">
    <location>
        <begin position="86"/>
        <end position="104"/>
    </location>
</feature>
<dbReference type="InterPro" id="IPR003663">
    <property type="entry name" value="Sugar/inositol_transpt"/>
</dbReference>
<feature type="transmembrane region" description="Helical" evidence="8">
    <location>
        <begin position="110"/>
        <end position="130"/>
    </location>
</feature>
<protein>
    <recommendedName>
        <fullName evidence="9">Major facilitator superfamily (MFS) profile domain-containing protein</fullName>
    </recommendedName>
</protein>
<sequence>MVNFISRGINGYTWGVAVFASVGSMLYGIDSGIISTTIGHESFLEYFDPFTPNIKGAVVSTFAGGSFFGVIFAGWANDFLGRKKTIYIAAFISLVAGIIQAASVHVGMLIAGRIVGGFSVGILNCIIPIYESEISPPAHRGLISGLHSQFVGIGFAIANWVGFGCSYASGDFQWRFPLAFQCIPSLLMLAGTWALPESPRWLIEKEREDEAYRVIKRLHSNAVDETLYKAEFNQIREQLRFEKASNAKSWKELFYKPSNRKRLILAMLVQAFTQLTGINVINYYQITIYNSLGMYGHMAQAMAGIYGLCGPAANLICIFFVDKWGRRITLIITSFLLAIDMSIVMALIATVVDGGNNKTGQGFTLLFIFLFTIIYSLGYNAIHYIYVPEIMNQAVRSRGTAIATDTNVAINVMLNQVSPIAFAHVEWRYYSLFIATNITGAIVVWWLFPETKGKTLEEINELFGDEVMITLDEAAQATSDDDLLEEKAVDTEHKETTVKKQTQHA</sequence>
<evidence type="ECO:0000256" key="2">
    <source>
        <dbReference type="ARBA" id="ARBA00010992"/>
    </source>
</evidence>
<dbReference type="FunFam" id="1.20.1250.20:FF:000090">
    <property type="entry name" value="MFS sugar transporter, putative"/>
    <property type="match status" value="1"/>
</dbReference>
<comment type="subcellular location">
    <subcellularLocation>
        <location evidence="1">Membrane</location>
        <topology evidence="1">Multi-pass membrane protein</topology>
    </subcellularLocation>
</comment>
<reference evidence="11" key="1">
    <citation type="submission" date="2016-02" db="EMBL/GenBank/DDBJ databases">
        <title>Comparative genomics of biotechnologically important yeasts.</title>
        <authorList>
            <consortium name="DOE Joint Genome Institute"/>
            <person name="Riley R."/>
            <person name="Haridas S."/>
            <person name="Wolfe K.H."/>
            <person name="Lopes M.R."/>
            <person name="Hittinger C.T."/>
            <person name="Goker M."/>
            <person name="Salamov A."/>
            <person name="Wisecaver J."/>
            <person name="Long T.M."/>
            <person name="Aerts A.L."/>
            <person name="Barry K."/>
            <person name="Choi C."/>
            <person name="Clum A."/>
            <person name="Coughlan A.Y."/>
            <person name="Deshpande S."/>
            <person name="Douglass A.P."/>
            <person name="Hanson S.J."/>
            <person name="Klenk H.-P."/>
            <person name="Labutti K."/>
            <person name="Lapidus A."/>
            <person name="Lindquist E."/>
            <person name="Lipzen A."/>
            <person name="Meier-Kolthoff J.P."/>
            <person name="Ohm R.A."/>
            <person name="Otillar R.P."/>
            <person name="Pangilinan J."/>
            <person name="Peng Y."/>
            <person name="Rokas A."/>
            <person name="Rosa C.A."/>
            <person name="Scheuner C."/>
            <person name="Sibirny A.A."/>
            <person name="Slot J.C."/>
            <person name="Stielow J.B."/>
            <person name="Sun H."/>
            <person name="Kurtzman C.P."/>
            <person name="Blackwell M."/>
            <person name="Jeffries T.W."/>
            <person name="Grigoriev I.V."/>
        </authorList>
    </citation>
    <scope>NUCLEOTIDE SEQUENCE [LARGE SCALE GENOMIC DNA]</scope>
    <source>
        <strain evidence="11">NRRL Y-17796</strain>
    </source>
</reference>
<feature type="transmembrane region" description="Helical" evidence="8">
    <location>
        <begin position="12"/>
        <end position="34"/>
    </location>
</feature>
<keyword evidence="3 7" id="KW-0813">Transport</keyword>
<dbReference type="InterPro" id="IPR036259">
    <property type="entry name" value="MFS_trans_sf"/>
</dbReference>
<proteinExistence type="inferred from homology"/>
<dbReference type="InterPro" id="IPR050360">
    <property type="entry name" value="MFS_Sugar_Transporters"/>
</dbReference>
<feature type="transmembrane region" description="Helical" evidence="8">
    <location>
        <begin position="263"/>
        <end position="286"/>
    </location>
</feature>
<evidence type="ECO:0000256" key="6">
    <source>
        <dbReference type="ARBA" id="ARBA00023136"/>
    </source>
</evidence>
<feature type="transmembrane region" description="Helical" evidence="8">
    <location>
        <begin position="54"/>
        <end position="74"/>
    </location>
</feature>
<dbReference type="PANTHER" id="PTHR48022">
    <property type="entry name" value="PLASTIDIC GLUCOSE TRANSPORTER 4"/>
    <property type="match status" value="1"/>
</dbReference>
<dbReference type="Pfam" id="PF00083">
    <property type="entry name" value="Sugar_tr"/>
    <property type="match status" value="1"/>
</dbReference>
<dbReference type="InterPro" id="IPR005829">
    <property type="entry name" value="Sugar_transporter_CS"/>
</dbReference>
<evidence type="ECO:0000256" key="5">
    <source>
        <dbReference type="ARBA" id="ARBA00022989"/>
    </source>
</evidence>
<dbReference type="InterPro" id="IPR005828">
    <property type="entry name" value="MFS_sugar_transport-like"/>
</dbReference>
<dbReference type="PANTHER" id="PTHR48022:SF80">
    <property type="entry name" value="SUGAR TRANSPORTER, PUTATIVE (AFU_ORTHOLOGUE AFUA_3G12170)-RELATED"/>
    <property type="match status" value="1"/>
</dbReference>
<feature type="transmembrane region" description="Helical" evidence="8">
    <location>
        <begin position="298"/>
        <end position="321"/>
    </location>
</feature>
<comment type="similarity">
    <text evidence="2 7">Belongs to the major facilitator superfamily. Sugar transporter (TC 2.A.1.1) family.</text>
</comment>
<evidence type="ECO:0000256" key="3">
    <source>
        <dbReference type="ARBA" id="ARBA00022448"/>
    </source>
</evidence>
<keyword evidence="5 8" id="KW-1133">Transmembrane helix</keyword>
<dbReference type="Proteomes" id="UP000095023">
    <property type="component" value="Unassembled WGS sequence"/>
</dbReference>
<dbReference type="OrthoDB" id="6133115at2759"/>
<organism evidence="10 11">
    <name type="scientific">Tortispora caseinolytica NRRL Y-17796</name>
    <dbReference type="NCBI Taxonomy" id="767744"/>
    <lineage>
        <taxon>Eukaryota</taxon>
        <taxon>Fungi</taxon>
        <taxon>Dikarya</taxon>
        <taxon>Ascomycota</taxon>
        <taxon>Saccharomycotina</taxon>
        <taxon>Trigonopsidomycetes</taxon>
        <taxon>Trigonopsidales</taxon>
        <taxon>Trigonopsidaceae</taxon>
        <taxon>Tortispora</taxon>
    </lineage>
</organism>
<dbReference type="GO" id="GO:0016020">
    <property type="term" value="C:membrane"/>
    <property type="evidence" value="ECO:0007669"/>
    <property type="project" value="UniProtKB-SubCell"/>
</dbReference>
<feature type="domain" description="Major facilitator superfamily (MFS) profile" evidence="9">
    <location>
        <begin position="16"/>
        <end position="452"/>
    </location>
</feature>
<feature type="transmembrane region" description="Helical" evidence="8">
    <location>
        <begin position="176"/>
        <end position="195"/>
    </location>
</feature>
<keyword evidence="11" id="KW-1185">Reference proteome</keyword>
<feature type="transmembrane region" description="Helical" evidence="8">
    <location>
        <begin position="150"/>
        <end position="170"/>
    </location>
</feature>
<accession>A0A1E4TEP8</accession>
<dbReference type="InterPro" id="IPR020846">
    <property type="entry name" value="MFS_dom"/>
</dbReference>
<evidence type="ECO:0000256" key="4">
    <source>
        <dbReference type="ARBA" id="ARBA00022692"/>
    </source>
</evidence>
<dbReference type="GO" id="GO:0005351">
    <property type="term" value="F:carbohydrate:proton symporter activity"/>
    <property type="evidence" value="ECO:0007669"/>
    <property type="project" value="TreeGrafter"/>
</dbReference>
<dbReference type="Gene3D" id="1.20.1250.20">
    <property type="entry name" value="MFS general substrate transporter like domains"/>
    <property type="match status" value="1"/>
</dbReference>
<dbReference type="PROSITE" id="PS50850">
    <property type="entry name" value="MFS"/>
    <property type="match status" value="1"/>
</dbReference>
<evidence type="ECO:0000313" key="11">
    <source>
        <dbReference type="Proteomes" id="UP000095023"/>
    </source>
</evidence>
<dbReference type="AlphaFoldDB" id="A0A1E4TEP8"/>
<feature type="transmembrane region" description="Helical" evidence="8">
    <location>
        <begin position="429"/>
        <end position="448"/>
    </location>
</feature>
<name>A0A1E4TEP8_9ASCO</name>
<feature type="transmembrane region" description="Helical" evidence="8">
    <location>
        <begin position="363"/>
        <end position="387"/>
    </location>
</feature>
<dbReference type="SUPFAM" id="SSF103473">
    <property type="entry name" value="MFS general substrate transporter"/>
    <property type="match status" value="1"/>
</dbReference>
<keyword evidence="6 8" id="KW-0472">Membrane</keyword>
<evidence type="ECO:0000259" key="9">
    <source>
        <dbReference type="PROSITE" id="PS50850"/>
    </source>
</evidence>